<dbReference type="AlphaFoldDB" id="A0A0R2P378"/>
<evidence type="ECO:0000313" key="3">
    <source>
        <dbReference type="Proteomes" id="UP000053349"/>
    </source>
</evidence>
<dbReference type="InterPro" id="IPR011008">
    <property type="entry name" value="Dimeric_a/b-barrel"/>
</dbReference>
<gene>
    <name evidence="2" type="ORF">ABR64_02555</name>
</gene>
<dbReference type="InterPro" id="IPR050744">
    <property type="entry name" value="AI-2_Isomerase_LsrG"/>
</dbReference>
<dbReference type="SUPFAM" id="SSF54909">
    <property type="entry name" value="Dimeric alpha+beta barrel"/>
    <property type="match status" value="1"/>
</dbReference>
<protein>
    <recommendedName>
        <fullName evidence="1">ABM domain-containing protein</fullName>
    </recommendedName>
</protein>
<proteinExistence type="predicted"/>
<accession>A0A0R2P378</accession>
<dbReference type="PANTHER" id="PTHR33336:SF3">
    <property type="entry name" value="ABM DOMAIN-CONTAINING PROTEIN"/>
    <property type="match status" value="1"/>
</dbReference>
<name>A0A0R2P378_9ACTN</name>
<comment type="caution">
    <text evidence="2">The sequence shown here is derived from an EMBL/GenBank/DDBJ whole genome shotgun (WGS) entry which is preliminary data.</text>
</comment>
<dbReference type="InterPro" id="IPR007138">
    <property type="entry name" value="ABM_dom"/>
</dbReference>
<dbReference type="PROSITE" id="PS51725">
    <property type="entry name" value="ABM"/>
    <property type="match status" value="1"/>
</dbReference>
<organism evidence="2 3">
    <name type="scientific">Actinobacteria bacterium BACL2 MAG-121001-bin67</name>
    <dbReference type="NCBI Taxonomy" id="1655572"/>
    <lineage>
        <taxon>Bacteria</taxon>
        <taxon>Bacillati</taxon>
        <taxon>Actinomycetota</taxon>
        <taxon>Actinomycetes</taxon>
        <taxon>Actinomycetes incertae sedis</taxon>
        <taxon>ac1 cluster</taxon>
    </lineage>
</organism>
<feature type="domain" description="ABM" evidence="1">
    <location>
        <begin position="2"/>
        <end position="93"/>
    </location>
</feature>
<dbReference type="Proteomes" id="UP000053349">
    <property type="component" value="Unassembled WGS sequence"/>
</dbReference>
<reference evidence="2 3" key="1">
    <citation type="submission" date="2015-10" db="EMBL/GenBank/DDBJ databases">
        <title>Metagenome-Assembled Genomes uncover a global brackish microbiome.</title>
        <authorList>
            <person name="Hugerth L.W."/>
            <person name="Larsson J."/>
            <person name="Alneberg J."/>
            <person name="Lindh M.V."/>
            <person name="Legrand C."/>
            <person name="Pinhassi J."/>
            <person name="Andersson A.F."/>
        </authorList>
    </citation>
    <scope>NUCLEOTIDE SEQUENCE [LARGE SCALE GENOMIC DNA]</scope>
    <source>
        <strain evidence="2">BACL2 MAG-121001-bin67</strain>
    </source>
</reference>
<evidence type="ECO:0000313" key="2">
    <source>
        <dbReference type="EMBL" id="KRO32484.1"/>
    </source>
</evidence>
<dbReference type="GO" id="GO:0005829">
    <property type="term" value="C:cytosol"/>
    <property type="evidence" value="ECO:0007669"/>
    <property type="project" value="TreeGrafter"/>
</dbReference>
<dbReference type="GO" id="GO:0016491">
    <property type="term" value="F:oxidoreductase activity"/>
    <property type="evidence" value="ECO:0007669"/>
    <property type="project" value="TreeGrafter"/>
</dbReference>
<dbReference type="Gene3D" id="3.30.70.100">
    <property type="match status" value="1"/>
</dbReference>
<sequence length="96" mass="11030">MFSLIVIFKVKKGKKSAFLHAISPIVELTKSEPGNLQYQLNIDESNEENFFLFECYKDRAAYEAHTKKTYVSSFRADLDLLLLEPPIVMRGSVIDK</sequence>
<dbReference type="EMBL" id="LIAW01000095">
    <property type="protein sequence ID" value="KRO32484.1"/>
    <property type="molecule type" value="Genomic_DNA"/>
</dbReference>
<dbReference type="PANTHER" id="PTHR33336">
    <property type="entry name" value="QUINOL MONOOXYGENASE YGIN-RELATED"/>
    <property type="match status" value="1"/>
</dbReference>
<dbReference type="Pfam" id="PF03992">
    <property type="entry name" value="ABM"/>
    <property type="match status" value="1"/>
</dbReference>
<evidence type="ECO:0000259" key="1">
    <source>
        <dbReference type="PROSITE" id="PS51725"/>
    </source>
</evidence>